<sequence length="252" mass="29156">RFIATAEQQRRTNRGLEERRPPVVILYRMGRFDSVRQRYEGADFFTRQYLISDYLMKHYEPDEIVCDLLIATRGETRRIEDSWREALFRVRELYWLPFFWGEDRGEEVGKFAERRDAWSGRSLRASWRLGGEEGTGGEGALFLEEGQNIRSPLLRLDPWGVTYLRLRAKTGKAGRMDIRWKAEGEEKPMGGICFSLRPDGQIHSYLIRLASYPEWTWAGTSVEWLEIGLTGSGAQAEVLAIELLEWPGEAGS</sequence>
<proteinExistence type="predicted"/>
<organism evidence="1">
    <name type="scientific">marine sediment metagenome</name>
    <dbReference type="NCBI Taxonomy" id="412755"/>
    <lineage>
        <taxon>unclassified sequences</taxon>
        <taxon>metagenomes</taxon>
        <taxon>ecological metagenomes</taxon>
    </lineage>
</organism>
<dbReference type="AlphaFoldDB" id="X1RCV7"/>
<protein>
    <submittedName>
        <fullName evidence="1">Uncharacterized protein</fullName>
    </submittedName>
</protein>
<name>X1RCV7_9ZZZZ</name>
<comment type="caution">
    <text evidence="1">The sequence shown here is derived from an EMBL/GenBank/DDBJ whole genome shotgun (WGS) entry which is preliminary data.</text>
</comment>
<evidence type="ECO:0000313" key="1">
    <source>
        <dbReference type="EMBL" id="GAI78408.1"/>
    </source>
</evidence>
<reference evidence="1" key="1">
    <citation type="journal article" date="2014" name="Front. Microbiol.">
        <title>High frequency of phylogenetically diverse reductive dehalogenase-homologous genes in deep subseafloor sedimentary metagenomes.</title>
        <authorList>
            <person name="Kawai M."/>
            <person name="Futagami T."/>
            <person name="Toyoda A."/>
            <person name="Takaki Y."/>
            <person name="Nishi S."/>
            <person name="Hori S."/>
            <person name="Arai W."/>
            <person name="Tsubouchi T."/>
            <person name="Morono Y."/>
            <person name="Uchiyama I."/>
            <person name="Ito T."/>
            <person name="Fujiyama A."/>
            <person name="Inagaki F."/>
            <person name="Takami H."/>
        </authorList>
    </citation>
    <scope>NUCLEOTIDE SEQUENCE</scope>
    <source>
        <strain evidence="1">Expedition CK06-06</strain>
    </source>
</reference>
<feature type="non-terminal residue" evidence="1">
    <location>
        <position position="1"/>
    </location>
</feature>
<dbReference type="EMBL" id="BARW01007949">
    <property type="protein sequence ID" value="GAI78408.1"/>
    <property type="molecule type" value="Genomic_DNA"/>
</dbReference>
<accession>X1RCV7</accession>
<gene>
    <name evidence="1" type="ORF">S12H4_16439</name>
</gene>